<keyword evidence="9" id="KW-1185">Reference proteome</keyword>
<protein>
    <recommendedName>
        <fullName evidence="4">Large ribosomal subunit protein uL6</fullName>
    </recommendedName>
</protein>
<dbReference type="Proteomes" id="UP000075320">
    <property type="component" value="Unassembled WGS sequence"/>
</dbReference>
<dbReference type="HAMAP" id="MF_01365_B">
    <property type="entry name" value="Ribosomal_uL6_B"/>
    <property type="match status" value="1"/>
</dbReference>
<dbReference type="InterPro" id="IPR000702">
    <property type="entry name" value="Ribosomal_uL6-like"/>
</dbReference>
<keyword evidence="2 4" id="KW-0689">Ribosomal protein</keyword>
<dbReference type="FunFam" id="3.90.930.12:FF:000001">
    <property type="entry name" value="50S ribosomal protein L6"/>
    <property type="match status" value="1"/>
</dbReference>
<accession>A0A150WN25</accession>
<dbReference type="SUPFAM" id="SSF56053">
    <property type="entry name" value="Ribosomal protein L6"/>
    <property type="match status" value="2"/>
</dbReference>
<evidence type="ECO:0000313" key="8">
    <source>
        <dbReference type="EMBL" id="KYG65862.1"/>
    </source>
</evidence>
<dbReference type="PIRSF" id="PIRSF002162">
    <property type="entry name" value="Ribosomal_L6"/>
    <property type="match status" value="1"/>
</dbReference>
<dbReference type="PANTHER" id="PTHR11655:SF14">
    <property type="entry name" value="LARGE RIBOSOMAL SUBUNIT PROTEIN UL6M"/>
    <property type="match status" value="1"/>
</dbReference>
<dbReference type="GO" id="GO:0022625">
    <property type="term" value="C:cytosolic large ribosomal subunit"/>
    <property type="evidence" value="ECO:0007669"/>
    <property type="project" value="UniProtKB-UniRule"/>
</dbReference>
<dbReference type="AlphaFoldDB" id="A0A150WN25"/>
<keyword evidence="4 6" id="KW-0699">rRNA-binding</keyword>
<evidence type="ECO:0000313" key="9">
    <source>
        <dbReference type="Proteomes" id="UP000075320"/>
    </source>
</evidence>
<dbReference type="InterPro" id="IPR020040">
    <property type="entry name" value="Ribosomal_uL6_a/b-dom"/>
</dbReference>
<evidence type="ECO:0000256" key="3">
    <source>
        <dbReference type="ARBA" id="ARBA00023274"/>
    </source>
</evidence>
<dbReference type="Gene3D" id="3.90.930.12">
    <property type="entry name" value="Ribosomal protein L6, alpha-beta domain"/>
    <property type="match status" value="2"/>
</dbReference>
<dbReference type="NCBIfam" id="TIGR03654">
    <property type="entry name" value="L6_bact"/>
    <property type="match status" value="1"/>
</dbReference>
<dbReference type="PANTHER" id="PTHR11655">
    <property type="entry name" value="60S/50S RIBOSOMAL PROTEIN L6/L9"/>
    <property type="match status" value="1"/>
</dbReference>
<evidence type="ECO:0000256" key="6">
    <source>
        <dbReference type="RuleBase" id="RU003870"/>
    </source>
</evidence>
<evidence type="ECO:0000256" key="2">
    <source>
        <dbReference type="ARBA" id="ARBA00022980"/>
    </source>
</evidence>
<dbReference type="InterPro" id="IPR036789">
    <property type="entry name" value="Ribosomal_uL6-like_a/b-dom_sf"/>
</dbReference>
<dbReference type="GO" id="GO:0002181">
    <property type="term" value="P:cytoplasmic translation"/>
    <property type="evidence" value="ECO:0007669"/>
    <property type="project" value="TreeGrafter"/>
</dbReference>
<comment type="subunit">
    <text evidence="4">Part of the 50S ribosomal subunit.</text>
</comment>
<keyword evidence="3 4" id="KW-0687">Ribonucleoprotein</keyword>
<sequence>MSRIGKAPVIFDNTVQVSVSPSNEVTVKGAKSSLKIGLQQAITAKVEAGKVVLTRKDDSKETRALHGLYRALIQNAVTGVTKGFTKGLELQGVGYRANVAGKKLELSLGFSHPVIFDIPEGIEIKVDKQTALSITGPSKELVGQVAAKIRGFRPPEPYLGKGVRYTGEHIRRKAGKSAGK</sequence>
<dbReference type="GO" id="GO:0003735">
    <property type="term" value="F:structural constituent of ribosome"/>
    <property type="evidence" value="ECO:0007669"/>
    <property type="project" value="UniProtKB-UniRule"/>
</dbReference>
<comment type="similarity">
    <text evidence="1 4 5">Belongs to the universal ribosomal protein uL6 family.</text>
</comment>
<gene>
    <name evidence="4" type="primary">rplF</name>
    <name evidence="8" type="ORF">AZI86_01965</name>
</gene>
<evidence type="ECO:0000256" key="1">
    <source>
        <dbReference type="ARBA" id="ARBA00009356"/>
    </source>
</evidence>
<organism evidence="8 9">
    <name type="scientific">Bdellovibrio bacteriovorus</name>
    <dbReference type="NCBI Taxonomy" id="959"/>
    <lineage>
        <taxon>Bacteria</taxon>
        <taxon>Pseudomonadati</taxon>
        <taxon>Bdellovibrionota</taxon>
        <taxon>Bdellovibrionia</taxon>
        <taxon>Bdellovibrionales</taxon>
        <taxon>Pseudobdellovibrionaceae</taxon>
        <taxon>Bdellovibrio</taxon>
    </lineage>
</organism>
<dbReference type="OrthoDB" id="5292487at2"/>
<dbReference type="Pfam" id="PF00347">
    <property type="entry name" value="Ribosomal_L6"/>
    <property type="match status" value="2"/>
</dbReference>
<dbReference type="PRINTS" id="PR00059">
    <property type="entry name" value="RIBOSOMALL6"/>
</dbReference>
<evidence type="ECO:0000259" key="7">
    <source>
        <dbReference type="Pfam" id="PF00347"/>
    </source>
</evidence>
<dbReference type="RefSeq" id="WP_061833405.1">
    <property type="nucleotide sequence ID" value="NZ_LUKE01000001.1"/>
</dbReference>
<evidence type="ECO:0000256" key="4">
    <source>
        <dbReference type="HAMAP-Rule" id="MF_01365"/>
    </source>
</evidence>
<proteinExistence type="inferred from homology"/>
<comment type="caution">
    <text evidence="8">The sequence shown here is derived from an EMBL/GenBank/DDBJ whole genome shotgun (WGS) entry which is preliminary data.</text>
</comment>
<dbReference type="EMBL" id="LUKE01000001">
    <property type="protein sequence ID" value="KYG65862.1"/>
    <property type="molecule type" value="Genomic_DNA"/>
</dbReference>
<name>A0A150WN25_BDEBC</name>
<dbReference type="GO" id="GO:0019843">
    <property type="term" value="F:rRNA binding"/>
    <property type="evidence" value="ECO:0007669"/>
    <property type="project" value="UniProtKB-UniRule"/>
</dbReference>
<evidence type="ECO:0000256" key="5">
    <source>
        <dbReference type="RuleBase" id="RU003869"/>
    </source>
</evidence>
<comment type="function">
    <text evidence="4 6">This protein binds to the 23S rRNA, and is important in its secondary structure. It is located near the subunit interface in the base of the L7/L12 stalk, and near the tRNA binding site of the peptidyltransferase center.</text>
</comment>
<feature type="domain" description="Large ribosomal subunit protein uL6 alpha-beta" evidence="7">
    <location>
        <begin position="92"/>
        <end position="165"/>
    </location>
</feature>
<feature type="domain" description="Large ribosomal subunit protein uL6 alpha-beta" evidence="7">
    <location>
        <begin position="15"/>
        <end position="83"/>
    </location>
</feature>
<keyword evidence="4 6" id="KW-0694">RNA-binding</keyword>
<reference evidence="8 9" key="1">
    <citation type="submission" date="2016-03" db="EMBL/GenBank/DDBJ databases">
        <authorList>
            <person name="Ploux O."/>
        </authorList>
    </citation>
    <scope>NUCLEOTIDE SEQUENCE [LARGE SCALE GENOMIC DNA]</scope>
    <source>
        <strain evidence="8 9">R0</strain>
    </source>
</reference>
<dbReference type="InterPro" id="IPR019906">
    <property type="entry name" value="Ribosomal_uL6_bac-type"/>
</dbReference>